<protein>
    <submittedName>
        <fullName evidence="2">Reverse transcriptase domain-containing protein</fullName>
    </submittedName>
</protein>
<evidence type="ECO:0000313" key="2">
    <source>
        <dbReference type="EnsemblMetazoa" id="ADIR011510-PA"/>
    </source>
</evidence>
<proteinExistence type="predicted"/>
<dbReference type="SUPFAM" id="SSF56672">
    <property type="entry name" value="DNA/RNA polymerases"/>
    <property type="match status" value="1"/>
</dbReference>
<organism evidence="2 3">
    <name type="scientific">Anopheles dirus</name>
    <dbReference type="NCBI Taxonomy" id="7168"/>
    <lineage>
        <taxon>Eukaryota</taxon>
        <taxon>Metazoa</taxon>
        <taxon>Ecdysozoa</taxon>
        <taxon>Arthropoda</taxon>
        <taxon>Hexapoda</taxon>
        <taxon>Insecta</taxon>
        <taxon>Pterygota</taxon>
        <taxon>Neoptera</taxon>
        <taxon>Endopterygota</taxon>
        <taxon>Diptera</taxon>
        <taxon>Nematocera</taxon>
        <taxon>Culicoidea</taxon>
        <taxon>Culicidae</taxon>
        <taxon>Anophelinae</taxon>
        <taxon>Anopheles</taxon>
    </lineage>
</organism>
<dbReference type="CDD" id="cd01647">
    <property type="entry name" value="RT_LTR"/>
    <property type="match status" value="1"/>
</dbReference>
<dbReference type="EnsemblMetazoa" id="ADIR011510-RA">
    <property type="protein sequence ID" value="ADIR011510-PA"/>
    <property type="gene ID" value="ADIR011510"/>
</dbReference>
<feature type="domain" description="Reverse transcriptase" evidence="1">
    <location>
        <begin position="15"/>
        <end position="168"/>
    </location>
</feature>
<dbReference type="AlphaFoldDB" id="A0A182NV09"/>
<dbReference type="STRING" id="7168.A0A182NV09"/>
<accession>A0A182NV09</accession>
<reference evidence="2" key="2">
    <citation type="submission" date="2020-05" db="UniProtKB">
        <authorList>
            <consortium name="EnsemblMetazoa"/>
        </authorList>
    </citation>
    <scope>IDENTIFICATION</scope>
    <source>
        <strain evidence="2">WRAIR2</strain>
    </source>
</reference>
<dbReference type="Proteomes" id="UP000075884">
    <property type="component" value="Unassembled WGS sequence"/>
</dbReference>
<dbReference type="Pfam" id="PF00078">
    <property type="entry name" value="RVT_1"/>
    <property type="match status" value="1"/>
</dbReference>
<keyword evidence="3" id="KW-1185">Reference proteome</keyword>
<sequence>MEEKVDRKIQEMLEQEIIEPVTGPPEWISPMVVVPKGKDDIRLCINMRYPNQAIQREHYPLPMIDTLLNKLKGAKYFSKLDITSAFYHIELHHQSRGITTFMTSRGLMRFRRLMFGINCAPEIFQRSPIGIEMKQLKMKMRLKSRKANYTLTGKDVQNRLPSQSATKL</sequence>
<dbReference type="InterPro" id="IPR000477">
    <property type="entry name" value="RT_dom"/>
</dbReference>
<dbReference type="InterPro" id="IPR050951">
    <property type="entry name" value="Retrovirus_Pol_polyprotein"/>
</dbReference>
<evidence type="ECO:0000313" key="3">
    <source>
        <dbReference type="Proteomes" id="UP000075884"/>
    </source>
</evidence>
<reference evidence="3" key="1">
    <citation type="submission" date="2013-03" db="EMBL/GenBank/DDBJ databases">
        <title>The Genome Sequence of Anopheles dirus WRAIR2.</title>
        <authorList>
            <consortium name="The Broad Institute Genomics Platform"/>
            <person name="Neafsey D.E."/>
            <person name="Walton C."/>
            <person name="Walker B."/>
            <person name="Young S.K."/>
            <person name="Zeng Q."/>
            <person name="Gargeya S."/>
            <person name="Fitzgerald M."/>
            <person name="Haas B."/>
            <person name="Abouelleil A."/>
            <person name="Allen A.W."/>
            <person name="Alvarado L."/>
            <person name="Arachchi H.M."/>
            <person name="Berlin A.M."/>
            <person name="Chapman S.B."/>
            <person name="Gainer-Dewar J."/>
            <person name="Goldberg J."/>
            <person name="Griggs A."/>
            <person name="Gujja S."/>
            <person name="Hansen M."/>
            <person name="Howarth C."/>
            <person name="Imamovic A."/>
            <person name="Ireland A."/>
            <person name="Larimer J."/>
            <person name="McCowan C."/>
            <person name="Murphy C."/>
            <person name="Pearson M."/>
            <person name="Poon T.W."/>
            <person name="Priest M."/>
            <person name="Roberts A."/>
            <person name="Saif S."/>
            <person name="Shea T."/>
            <person name="Sisk P."/>
            <person name="Sykes S."/>
            <person name="Wortman J."/>
            <person name="Nusbaum C."/>
            <person name="Birren B."/>
        </authorList>
    </citation>
    <scope>NUCLEOTIDE SEQUENCE [LARGE SCALE GENOMIC DNA]</scope>
    <source>
        <strain evidence="3">WRAIR2</strain>
    </source>
</reference>
<dbReference type="Gene3D" id="3.10.10.10">
    <property type="entry name" value="HIV Type 1 Reverse Transcriptase, subunit A, domain 1"/>
    <property type="match status" value="1"/>
</dbReference>
<name>A0A182NV09_9DIPT</name>
<dbReference type="PANTHER" id="PTHR37984:SF11">
    <property type="entry name" value="INTEGRASE CATALYTIC DOMAIN-CONTAINING PROTEIN"/>
    <property type="match status" value="1"/>
</dbReference>
<dbReference type="VEuPathDB" id="VectorBase:ADIR011510"/>
<dbReference type="PROSITE" id="PS50878">
    <property type="entry name" value="RT_POL"/>
    <property type="match status" value="1"/>
</dbReference>
<dbReference type="InterPro" id="IPR043502">
    <property type="entry name" value="DNA/RNA_pol_sf"/>
</dbReference>
<dbReference type="PANTHER" id="PTHR37984">
    <property type="entry name" value="PROTEIN CBG26694"/>
    <property type="match status" value="1"/>
</dbReference>
<evidence type="ECO:0000259" key="1">
    <source>
        <dbReference type="PROSITE" id="PS50878"/>
    </source>
</evidence>
<dbReference type="GO" id="GO:0071897">
    <property type="term" value="P:DNA biosynthetic process"/>
    <property type="evidence" value="ECO:0007669"/>
    <property type="project" value="UniProtKB-ARBA"/>
</dbReference>